<accession>A0A9R0I6F1</accession>
<evidence type="ECO:0000256" key="2">
    <source>
        <dbReference type="SAM" id="MobiDB-lite"/>
    </source>
</evidence>
<reference evidence="3" key="1">
    <citation type="journal article" date="2021" name="Nat. Commun.">
        <title>Genomic analyses provide insights into spinach domestication and the genetic basis of agronomic traits.</title>
        <authorList>
            <person name="Cai X."/>
            <person name="Sun X."/>
            <person name="Xu C."/>
            <person name="Sun H."/>
            <person name="Wang X."/>
            <person name="Ge C."/>
            <person name="Zhang Z."/>
            <person name="Wang Q."/>
            <person name="Fei Z."/>
            <person name="Jiao C."/>
            <person name="Wang Q."/>
        </authorList>
    </citation>
    <scope>NUCLEOTIDE SEQUENCE [LARGE SCALE GENOMIC DNA]</scope>
    <source>
        <strain evidence="3">cv. Varoflay</strain>
    </source>
</reference>
<dbReference type="AlphaFoldDB" id="A0A9R0I6F1"/>
<keyword evidence="3" id="KW-1185">Reference proteome</keyword>
<evidence type="ECO:0000256" key="1">
    <source>
        <dbReference type="SAM" id="Coils"/>
    </source>
</evidence>
<feature type="region of interest" description="Disordered" evidence="2">
    <location>
        <begin position="1"/>
        <end position="28"/>
    </location>
</feature>
<dbReference type="OrthoDB" id="1856606at2759"/>
<dbReference type="Proteomes" id="UP000813463">
    <property type="component" value="Chromosome 5"/>
</dbReference>
<dbReference type="RefSeq" id="XP_021843687.1">
    <property type="nucleotide sequence ID" value="XM_021987995.2"/>
</dbReference>
<dbReference type="GeneID" id="110783645"/>
<evidence type="ECO:0000313" key="3">
    <source>
        <dbReference type="Proteomes" id="UP000813463"/>
    </source>
</evidence>
<dbReference type="SUPFAM" id="SSF48452">
    <property type="entry name" value="TPR-like"/>
    <property type="match status" value="1"/>
</dbReference>
<feature type="compositionally biased region" description="Basic residues" evidence="2">
    <location>
        <begin position="17"/>
        <end position="28"/>
    </location>
</feature>
<evidence type="ECO:0000313" key="4">
    <source>
        <dbReference type="RefSeq" id="XP_021843687.1"/>
    </source>
</evidence>
<dbReference type="KEGG" id="soe:110783645"/>
<name>A0A9R0I6F1_SPIOL</name>
<proteinExistence type="predicted"/>
<feature type="coiled-coil region" evidence="1">
    <location>
        <begin position="145"/>
        <end position="194"/>
    </location>
</feature>
<protein>
    <submittedName>
        <fullName evidence="4">Protein SLOW GREEN 1, chloroplastic-like</fullName>
    </submittedName>
</protein>
<dbReference type="InterPro" id="IPR011990">
    <property type="entry name" value="TPR-like_helical_dom_sf"/>
</dbReference>
<gene>
    <name evidence="4" type="primary">LOC110783645</name>
</gene>
<organism evidence="3 4">
    <name type="scientific">Spinacia oleracea</name>
    <name type="common">Spinach</name>
    <dbReference type="NCBI Taxonomy" id="3562"/>
    <lineage>
        <taxon>Eukaryota</taxon>
        <taxon>Viridiplantae</taxon>
        <taxon>Streptophyta</taxon>
        <taxon>Embryophyta</taxon>
        <taxon>Tracheophyta</taxon>
        <taxon>Spermatophyta</taxon>
        <taxon>Magnoliopsida</taxon>
        <taxon>eudicotyledons</taxon>
        <taxon>Gunneridae</taxon>
        <taxon>Pentapetalae</taxon>
        <taxon>Caryophyllales</taxon>
        <taxon>Chenopodiaceae</taxon>
        <taxon>Chenopodioideae</taxon>
        <taxon>Anserineae</taxon>
        <taxon>Spinacia</taxon>
    </lineage>
</organism>
<keyword evidence="1" id="KW-0175">Coiled coil</keyword>
<dbReference type="Gene3D" id="1.25.40.10">
    <property type="entry name" value="Tetratricopeptide repeat domain"/>
    <property type="match status" value="1"/>
</dbReference>
<reference evidence="4" key="2">
    <citation type="submission" date="2025-08" db="UniProtKB">
        <authorList>
            <consortium name="RefSeq"/>
        </authorList>
    </citation>
    <scope>IDENTIFICATION</scope>
    <source>
        <tissue evidence="4">Leaf</tissue>
    </source>
</reference>
<sequence length="199" mass="22718">MGREIRNTSRKPTGAARRNRERGGKQRRGGGRVILDQLFNTTTQFNRRSEVKSPLSQLLESNSEFMDNLRSLLQKKHEIGLDEEALNILGKLVEAQPFEMERLLSEMAKAQEAFEDILALNPLSFEALFENALLMNGSSESDTVIARLEQALSIAMDENKAKEARDVRLIITQIQFLHKNVDEALKNYEELIKEDPKDF</sequence>